<dbReference type="STRING" id="488533.SAMN04487960_102204"/>
<name>A0A1H2SQS5_9GAMM</name>
<sequence length="85" mass="8936">MKPKFSPQASEVKASQWMSAPLVVSFISLIVLVVSVVMLSQSSGVNVSGLAGSLRHQSFDPAVLLVHTGEAVSEAWIQLIQTAGS</sequence>
<keyword evidence="3" id="KW-1185">Reference proteome</keyword>
<protein>
    <submittedName>
        <fullName evidence="2">Uncharacterized protein</fullName>
    </submittedName>
</protein>
<dbReference type="AlphaFoldDB" id="A0A1H2SQS5"/>
<organism evidence="2 3">
    <name type="scientific">Marinobacter mobilis</name>
    <dbReference type="NCBI Taxonomy" id="488533"/>
    <lineage>
        <taxon>Bacteria</taxon>
        <taxon>Pseudomonadati</taxon>
        <taxon>Pseudomonadota</taxon>
        <taxon>Gammaproteobacteria</taxon>
        <taxon>Pseudomonadales</taxon>
        <taxon>Marinobacteraceae</taxon>
        <taxon>Marinobacter</taxon>
    </lineage>
</organism>
<keyword evidence="1" id="KW-1133">Transmembrane helix</keyword>
<keyword evidence="1" id="KW-0812">Transmembrane</keyword>
<keyword evidence="1" id="KW-0472">Membrane</keyword>
<accession>A0A1H2SQS5</accession>
<proteinExistence type="predicted"/>
<dbReference type="RefSeq" id="WP_139173202.1">
    <property type="nucleotide sequence ID" value="NZ_FNNE01000002.1"/>
</dbReference>
<feature type="transmembrane region" description="Helical" evidence="1">
    <location>
        <begin position="20"/>
        <end position="39"/>
    </location>
</feature>
<gene>
    <name evidence="2" type="ORF">SAMN04487960_102204</name>
</gene>
<dbReference type="EMBL" id="FNNE01000002">
    <property type="protein sequence ID" value="SDW33986.1"/>
    <property type="molecule type" value="Genomic_DNA"/>
</dbReference>
<evidence type="ECO:0000256" key="1">
    <source>
        <dbReference type="SAM" id="Phobius"/>
    </source>
</evidence>
<reference evidence="2 3" key="1">
    <citation type="submission" date="2016-10" db="EMBL/GenBank/DDBJ databases">
        <authorList>
            <person name="de Groot N.N."/>
        </authorList>
    </citation>
    <scope>NUCLEOTIDE SEQUENCE [LARGE SCALE GENOMIC DNA]</scope>
    <source>
        <strain evidence="2 3">CGMCC 1.7059</strain>
    </source>
</reference>
<dbReference type="Proteomes" id="UP000199675">
    <property type="component" value="Unassembled WGS sequence"/>
</dbReference>
<evidence type="ECO:0000313" key="2">
    <source>
        <dbReference type="EMBL" id="SDW33986.1"/>
    </source>
</evidence>
<evidence type="ECO:0000313" key="3">
    <source>
        <dbReference type="Proteomes" id="UP000199675"/>
    </source>
</evidence>